<dbReference type="EMBL" id="ML995477">
    <property type="protein sequence ID" value="KAF2145791.1"/>
    <property type="molecule type" value="Genomic_DNA"/>
</dbReference>
<proteinExistence type="predicted"/>
<accession>A0A6A6BT59</accession>
<sequence>MSKIAENLHLSSSRSARDNGAERGEPPAQPRGHVAMFHAAAERLRLALSSFKGLAVLVRVRSCLLLPGETLSLYAGEAEAASLVTRMNSVLNLYLVLNAIALSTSAFAKAIGSL</sequence>
<keyword evidence="2" id="KW-1133">Transmembrane helix</keyword>
<evidence type="ECO:0000313" key="4">
    <source>
        <dbReference type="Proteomes" id="UP000799438"/>
    </source>
</evidence>
<reference evidence="3" key="1">
    <citation type="journal article" date="2020" name="Stud. Mycol.">
        <title>101 Dothideomycetes genomes: a test case for predicting lifestyles and emergence of pathogens.</title>
        <authorList>
            <person name="Haridas S."/>
            <person name="Albert R."/>
            <person name="Binder M."/>
            <person name="Bloem J."/>
            <person name="Labutti K."/>
            <person name="Salamov A."/>
            <person name="Andreopoulos B."/>
            <person name="Baker S."/>
            <person name="Barry K."/>
            <person name="Bills G."/>
            <person name="Bluhm B."/>
            <person name="Cannon C."/>
            <person name="Castanera R."/>
            <person name="Culley D."/>
            <person name="Daum C."/>
            <person name="Ezra D."/>
            <person name="Gonzalez J."/>
            <person name="Henrissat B."/>
            <person name="Kuo A."/>
            <person name="Liang C."/>
            <person name="Lipzen A."/>
            <person name="Lutzoni F."/>
            <person name="Magnuson J."/>
            <person name="Mondo S."/>
            <person name="Nolan M."/>
            <person name="Ohm R."/>
            <person name="Pangilinan J."/>
            <person name="Park H.-J."/>
            <person name="Ramirez L."/>
            <person name="Alfaro M."/>
            <person name="Sun H."/>
            <person name="Tritt A."/>
            <person name="Yoshinaga Y."/>
            <person name="Zwiers L.-H."/>
            <person name="Turgeon B."/>
            <person name="Goodwin S."/>
            <person name="Spatafora J."/>
            <person name="Crous P."/>
            <person name="Grigoriev I."/>
        </authorList>
    </citation>
    <scope>NUCLEOTIDE SEQUENCE</scope>
    <source>
        <strain evidence="3">CBS 121167</strain>
    </source>
</reference>
<dbReference type="GeneID" id="54292720"/>
<feature type="region of interest" description="Disordered" evidence="1">
    <location>
        <begin position="1"/>
        <end position="32"/>
    </location>
</feature>
<keyword evidence="2" id="KW-0812">Transmembrane</keyword>
<dbReference type="Proteomes" id="UP000799438">
    <property type="component" value="Unassembled WGS sequence"/>
</dbReference>
<feature type="transmembrane region" description="Helical" evidence="2">
    <location>
        <begin position="91"/>
        <end position="111"/>
    </location>
</feature>
<protein>
    <submittedName>
        <fullName evidence="3">Uncharacterized protein</fullName>
    </submittedName>
</protein>
<evidence type="ECO:0000256" key="1">
    <source>
        <dbReference type="SAM" id="MobiDB-lite"/>
    </source>
</evidence>
<name>A0A6A6BT59_9PEZI</name>
<gene>
    <name evidence="3" type="ORF">K452DRAFT_125573</name>
</gene>
<evidence type="ECO:0000313" key="3">
    <source>
        <dbReference type="EMBL" id="KAF2145791.1"/>
    </source>
</evidence>
<dbReference type="RefSeq" id="XP_033401503.1">
    <property type="nucleotide sequence ID" value="XM_033535226.1"/>
</dbReference>
<keyword evidence="2" id="KW-0472">Membrane</keyword>
<organism evidence="3 4">
    <name type="scientific">Aplosporella prunicola CBS 121167</name>
    <dbReference type="NCBI Taxonomy" id="1176127"/>
    <lineage>
        <taxon>Eukaryota</taxon>
        <taxon>Fungi</taxon>
        <taxon>Dikarya</taxon>
        <taxon>Ascomycota</taxon>
        <taxon>Pezizomycotina</taxon>
        <taxon>Dothideomycetes</taxon>
        <taxon>Dothideomycetes incertae sedis</taxon>
        <taxon>Botryosphaeriales</taxon>
        <taxon>Aplosporellaceae</taxon>
        <taxon>Aplosporella</taxon>
    </lineage>
</organism>
<evidence type="ECO:0000256" key="2">
    <source>
        <dbReference type="SAM" id="Phobius"/>
    </source>
</evidence>
<keyword evidence="4" id="KW-1185">Reference proteome</keyword>
<feature type="compositionally biased region" description="Basic and acidic residues" evidence="1">
    <location>
        <begin position="15"/>
        <end position="25"/>
    </location>
</feature>
<dbReference type="AlphaFoldDB" id="A0A6A6BT59"/>